<gene>
    <name evidence="1" type="ORF">MNBD_PLANCTO03-453</name>
</gene>
<dbReference type="PANTHER" id="PTHR30160">
    <property type="entry name" value="TETRAACYLDISACCHARIDE 4'-KINASE-RELATED"/>
    <property type="match status" value="1"/>
</dbReference>
<sequence>MTPSPHNAPALTSHKPARLLVVLPSWLGDGAMATPTLRLLREALPGSYIAGLARSGVADLLEGTPLLDEIIIERASGVMGPKRAAAKIRPRRFEAALLLTNSFSTALATRIAGIPSRVGYDRDGRGLLLTHRLRALEWPGSTARKRRWAPISAVAYYYAAGRAVLGDPPPPFAELDDPMAVLSPGVSIELPLGEADRAAGQRV</sequence>
<evidence type="ECO:0008006" key="2">
    <source>
        <dbReference type="Google" id="ProtNLM"/>
    </source>
</evidence>
<dbReference type="Gene3D" id="3.40.50.2000">
    <property type="entry name" value="Glycogen Phosphorylase B"/>
    <property type="match status" value="1"/>
</dbReference>
<dbReference type="GO" id="GO:0005829">
    <property type="term" value="C:cytosol"/>
    <property type="evidence" value="ECO:0007669"/>
    <property type="project" value="TreeGrafter"/>
</dbReference>
<dbReference type="InterPro" id="IPR051199">
    <property type="entry name" value="LPS_LOS_Heptosyltrfase"/>
</dbReference>
<dbReference type="GO" id="GO:0009244">
    <property type="term" value="P:lipopolysaccharide core region biosynthetic process"/>
    <property type="evidence" value="ECO:0007669"/>
    <property type="project" value="TreeGrafter"/>
</dbReference>
<dbReference type="GO" id="GO:0008713">
    <property type="term" value="F:ADP-heptose-lipopolysaccharide heptosyltransferase activity"/>
    <property type="evidence" value="ECO:0007669"/>
    <property type="project" value="TreeGrafter"/>
</dbReference>
<protein>
    <recommendedName>
        <fullName evidence="2">ADP-heptose--lipooligosaccharide heptosyltransferase II</fullName>
    </recommendedName>
</protein>
<proteinExistence type="predicted"/>
<name>A0A3B1DJ93_9ZZZZ</name>
<organism evidence="1">
    <name type="scientific">hydrothermal vent metagenome</name>
    <dbReference type="NCBI Taxonomy" id="652676"/>
    <lineage>
        <taxon>unclassified sequences</taxon>
        <taxon>metagenomes</taxon>
        <taxon>ecological metagenomes</taxon>
    </lineage>
</organism>
<feature type="non-terminal residue" evidence="1">
    <location>
        <position position="203"/>
    </location>
</feature>
<reference evidence="1" key="1">
    <citation type="submission" date="2018-06" db="EMBL/GenBank/DDBJ databases">
        <authorList>
            <person name="Zhirakovskaya E."/>
        </authorList>
    </citation>
    <scope>NUCLEOTIDE SEQUENCE</scope>
</reference>
<dbReference type="AlphaFoldDB" id="A0A3B1DJ93"/>
<accession>A0A3B1DJ93</accession>
<dbReference type="PANTHER" id="PTHR30160:SF7">
    <property type="entry name" value="ADP-HEPTOSE--LPS HEPTOSYLTRANSFERASE 2"/>
    <property type="match status" value="1"/>
</dbReference>
<evidence type="ECO:0000313" key="1">
    <source>
        <dbReference type="EMBL" id="VAX36144.1"/>
    </source>
</evidence>
<dbReference type="SUPFAM" id="SSF53756">
    <property type="entry name" value="UDP-Glycosyltransferase/glycogen phosphorylase"/>
    <property type="match status" value="1"/>
</dbReference>
<dbReference type="EMBL" id="UOGK01000035">
    <property type="protein sequence ID" value="VAX36144.1"/>
    <property type="molecule type" value="Genomic_DNA"/>
</dbReference>